<accession>B8MN46</accession>
<evidence type="ECO:0000256" key="3">
    <source>
        <dbReference type="ARBA" id="ARBA00023242"/>
    </source>
</evidence>
<evidence type="ECO:0000313" key="5">
    <source>
        <dbReference type="Proteomes" id="UP000001745"/>
    </source>
</evidence>
<dbReference type="CDD" id="cd12148">
    <property type="entry name" value="fungal_TF_MHR"/>
    <property type="match status" value="1"/>
</dbReference>
<dbReference type="Proteomes" id="UP000001745">
    <property type="component" value="Unassembled WGS sequence"/>
</dbReference>
<evidence type="ECO:0000313" key="4">
    <source>
        <dbReference type="EMBL" id="EED13995.1"/>
    </source>
</evidence>
<dbReference type="EMBL" id="EQ962658">
    <property type="protein sequence ID" value="EED13995.1"/>
    <property type="molecule type" value="Genomic_DNA"/>
</dbReference>
<dbReference type="InParanoid" id="B8MN46"/>
<dbReference type="PhylomeDB" id="B8MN46"/>
<evidence type="ECO:0008006" key="6">
    <source>
        <dbReference type="Google" id="ProtNLM"/>
    </source>
</evidence>
<dbReference type="RefSeq" id="XP_002486233.1">
    <property type="nucleotide sequence ID" value="XM_002486188.1"/>
</dbReference>
<dbReference type="STRING" id="441959.B8MN46"/>
<dbReference type="OrthoDB" id="5392779at2759"/>
<dbReference type="PANTHER" id="PTHR47840:SF1">
    <property type="entry name" value="ZN(II)2CYS6 TRANSCRIPTION FACTOR (EUROFUNG)"/>
    <property type="match status" value="1"/>
</dbReference>
<dbReference type="VEuPathDB" id="FungiDB:TSTA_102250"/>
<keyword evidence="2" id="KW-0804">Transcription</keyword>
<proteinExistence type="predicted"/>
<keyword evidence="1" id="KW-0805">Transcription regulation</keyword>
<evidence type="ECO:0000256" key="2">
    <source>
        <dbReference type="ARBA" id="ARBA00023163"/>
    </source>
</evidence>
<dbReference type="AlphaFoldDB" id="B8MN46"/>
<dbReference type="HOGENOM" id="CLU_636425_0_0_1"/>
<organism evidence="4 5">
    <name type="scientific">Talaromyces stipitatus (strain ATCC 10500 / CBS 375.48 / QM 6759 / NRRL 1006)</name>
    <name type="common">Penicillium stipitatum</name>
    <dbReference type="NCBI Taxonomy" id="441959"/>
    <lineage>
        <taxon>Eukaryota</taxon>
        <taxon>Fungi</taxon>
        <taxon>Dikarya</taxon>
        <taxon>Ascomycota</taxon>
        <taxon>Pezizomycotina</taxon>
        <taxon>Eurotiomycetes</taxon>
        <taxon>Eurotiomycetidae</taxon>
        <taxon>Eurotiales</taxon>
        <taxon>Trichocomaceae</taxon>
        <taxon>Talaromyces</taxon>
        <taxon>Talaromyces sect. Talaromyces</taxon>
    </lineage>
</organism>
<dbReference type="GeneID" id="8099270"/>
<dbReference type="eggNOG" id="ENOG502SJ8Q">
    <property type="taxonomic scope" value="Eukaryota"/>
</dbReference>
<evidence type="ECO:0000256" key="1">
    <source>
        <dbReference type="ARBA" id="ARBA00023015"/>
    </source>
</evidence>
<protein>
    <recommendedName>
        <fullName evidence="6">Transcription factor domain-containing protein</fullName>
    </recommendedName>
</protein>
<keyword evidence="3" id="KW-0539">Nucleus</keyword>
<keyword evidence="5" id="KW-1185">Reference proteome</keyword>
<dbReference type="PANTHER" id="PTHR47840">
    <property type="entry name" value="ZN(II)2CYS6 TRANSCRIPTION FACTOR (EUROFUNG)-RELATED"/>
    <property type="match status" value="1"/>
</dbReference>
<gene>
    <name evidence="4" type="ORF">TSTA_102250</name>
</gene>
<reference evidence="5" key="1">
    <citation type="journal article" date="2015" name="Genome Announc.">
        <title>Genome sequence of the AIDS-associated pathogen Penicillium marneffei (ATCC18224) and its near taxonomic relative Talaromyces stipitatus (ATCC10500).</title>
        <authorList>
            <person name="Nierman W.C."/>
            <person name="Fedorova-Abrams N.D."/>
            <person name="Andrianopoulos A."/>
        </authorList>
    </citation>
    <scope>NUCLEOTIDE SEQUENCE [LARGE SCALE GENOMIC DNA]</scope>
    <source>
        <strain evidence="5">ATCC 10500 / CBS 375.48 / QM 6759 / NRRL 1006</strain>
    </source>
</reference>
<sequence length="431" mass="48792">MSSHMECSTSLLASYLHSLLPTQQLAILLLHHENFNDFPLQMLKQPAEYISLHSGLLPSPASYPSVLSCELMELVICSQQLDRTTQNVPTDLTKSIASSGRRYVDAVSRYVTSQYRFVMSQHGLETLMLEGLYQVNSGDLQGCWLIFRRALEVAQLIGLDHEDQFGKDTSDFSWFRLVYGDRYLSLLLGVPYAATNKHFASQRALAADMARGECDDHYLYDDYKETQDIDVELQLATRQMFSEWRYPRWLKSTMLETDMRELKASLTAQSTHSYLLILLHVPYILRSLEVKARPVTLYDYTYNKLTAVAASRAVVSLCILLHDVNCKKYCCHGPNIKALIASMTLLLAHLEGHDFNDSNMLKHQRLHDVGMVNDITKITEQPSYSNKDMVSSSFVQAIKGLLTIEARAANGARYSVQVEGKATGNAYWGVF</sequence>
<name>B8MN46_TALSN</name>